<dbReference type="HOGENOM" id="CLU_120685_0_0_1"/>
<dbReference type="EnsemblPlants" id="OGLUM10G15690.1">
    <property type="protein sequence ID" value="OGLUM10G15690.1"/>
    <property type="gene ID" value="OGLUM10G15690"/>
</dbReference>
<sequence>MELRVFAPSISAATLDWKPVGGGDIHRPRRRRLASAAAIFHLLLSLQLQHALPLLSGCLNSTLQGFKPQRCNQLTMINSSIEVYMNSSNSSDSNHSQAGTNVLIHSGCAFCDPYGILQRIQYSAYSQDMCTCITVGSKQQTQRFSTQLLTTDTNCCWFQASEFRETRYFAFRSQVHNMLRKALINGINCSAIHPA</sequence>
<evidence type="ECO:0000313" key="1">
    <source>
        <dbReference type="EnsemblPlants" id="OGLUM10G15690.1"/>
    </source>
</evidence>
<evidence type="ECO:0000313" key="2">
    <source>
        <dbReference type="Proteomes" id="UP000026961"/>
    </source>
</evidence>
<keyword evidence="2" id="KW-1185">Reference proteome</keyword>
<reference evidence="1" key="2">
    <citation type="submission" date="2018-05" db="EMBL/GenBank/DDBJ databases">
        <title>OgluRS3 (Oryza glumaepatula Reference Sequence Version 3).</title>
        <authorList>
            <person name="Zhang J."/>
            <person name="Kudrna D."/>
            <person name="Lee S."/>
            <person name="Talag J."/>
            <person name="Welchert J."/>
            <person name="Wing R.A."/>
        </authorList>
    </citation>
    <scope>NUCLEOTIDE SEQUENCE [LARGE SCALE GENOMIC DNA]</scope>
</reference>
<organism evidence="1">
    <name type="scientific">Oryza glumipatula</name>
    <dbReference type="NCBI Taxonomy" id="40148"/>
    <lineage>
        <taxon>Eukaryota</taxon>
        <taxon>Viridiplantae</taxon>
        <taxon>Streptophyta</taxon>
        <taxon>Embryophyta</taxon>
        <taxon>Tracheophyta</taxon>
        <taxon>Spermatophyta</taxon>
        <taxon>Magnoliopsida</taxon>
        <taxon>Liliopsida</taxon>
        <taxon>Poales</taxon>
        <taxon>Poaceae</taxon>
        <taxon>BOP clade</taxon>
        <taxon>Oryzoideae</taxon>
        <taxon>Oryzeae</taxon>
        <taxon>Oryzinae</taxon>
        <taxon>Oryza</taxon>
    </lineage>
</organism>
<dbReference type="Gramene" id="OGLUM10G15690.1">
    <property type="protein sequence ID" value="OGLUM10G15690.1"/>
    <property type="gene ID" value="OGLUM10G15690"/>
</dbReference>
<protein>
    <submittedName>
        <fullName evidence="1">Uncharacterized protein</fullName>
    </submittedName>
</protein>
<accession>A0A0E0BCP8</accession>
<reference evidence="1" key="1">
    <citation type="submission" date="2015-04" db="UniProtKB">
        <authorList>
            <consortium name="EnsemblPlants"/>
        </authorList>
    </citation>
    <scope>IDENTIFICATION</scope>
</reference>
<dbReference type="Proteomes" id="UP000026961">
    <property type="component" value="Chromosome 10"/>
</dbReference>
<name>A0A0E0BCP8_9ORYZ</name>
<dbReference type="AlphaFoldDB" id="A0A0E0BCP8"/>
<proteinExistence type="predicted"/>